<dbReference type="Proteomes" id="UP000276506">
    <property type="component" value="Unassembled WGS sequence"/>
</dbReference>
<accession>A0A3R8U1I7</accession>
<organism evidence="1 2">
    <name type="scientific">Stutzerimonas xanthomarina</name>
    <dbReference type="NCBI Taxonomy" id="271420"/>
    <lineage>
        <taxon>Bacteria</taxon>
        <taxon>Pseudomonadati</taxon>
        <taxon>Pseudomonadota</taxon>
        <taxon>Gammaproteobacteria</taxon>
        <taxon>Pseudomonadales</taxon>
        <taxon>Pseudomonadaceae</taxon>
        <taxon>Stutzerimonas</taxon>
    </lineage>
</organism>
<dbReference type="RefSeq" id="WP_041109881.1">
    <property type="nucleotide sequence ID" value="NZ_RHQL01000010.1"/>
</dbReference>
<dbReference type="AlphaFoldDB" id="A0A3R8U1I7"/>
<evidence type="ECO:0000313" key="1">
    <source>
        <dbReference type="EMBL" id="RRV08829.1"/>
    </source>
</evidence>
<evidence type="ECO:0000313" key="2">
    <source>
        <dbReference type="Proteomes" id="UP000276506"/>
    </source>
</evidence>
<dbReference type="EMBL" id="RHQL01000010">
    <property type="protein sequence ID" value="RRV08829.1"/>
    <property type="molecule type" value="Genomic_DNA"/>
</dbReference>
<comment type="caution">
    <text evidence="1">The sequence shown here is derived from an EMBL/GenBank/DDBJ whole genome shotgun (WGS) entry which is preliminary data.</text>
</comment>
<gene>
    <name evidence="1" type="ORF">EGJ28_16315</name>
</gene>
<sequence>MPLIQIEQDSPQVIEVARARIAAMAGELRKINTRGDRTAQLDKVRETASLTGYLSALVQHGLLSGDAFTDLIAEKSAAALDADKAADCA</sequence>
<name>A0A3R8U1I7_9GAMM</name>
<protein>
    <submittedName>
        <fullName evidence="1">Uncharacterized protein</fullName>
    </submittedName>
</protein>
<proteinExistence type="predicted"/>
<reference evidence="1 2" key="1">
    <citation type="submission" date="2018-10" db="EMBL/GenBank/DDBJ databases">
        <title>Transmission dynamics of multidrug resistant bacteria on intensive care unit surfaces.</title>
        <authorList>
            <person name="D'Souza A.W."/>
            <person name="Potter R.F."/>
            <person name="Wallace M."/>
            <person name="Shupe A."/>
            <person name="Patel S."/>
            <person name="Sun S."/>
            <person name="Gul D."/>
            <person name="Kwon J.H."/>
            <person name="Andleeb S."/>
            <person name="Burnham C.-A.D."/>
            <person name="Dantas G."/>
        </authorList>
    </citation>
    <scope>NUCLEOTIDE SEQUENCE [LARGE SCALE GENOMIC DNA]</scope>
    <source>
        <strain evidence="1 2">PX_177</strain>
    </source>
</reference>